<dbReference type="Gene3D" id="2.20.28.10">
    <property type="match status" value="1"/>
</dbReference>
<keyword evidence="4" id="KW-0560">Oxidoreductase</keyword>
<name>A0A0D8IBS1_9CLOT</name>
<dbReference type="Gene3D" id="1.20.1260.10">
    <property type="match status" value="1"/>
</dbReference>
<dbReference type="KEGG" id="cace:CACET_c33440"/>
<dbReference type="PANTHER" id="PTHR33746:SF4">
    <property type="entry name" value="RUBRERYTHRIN"/>
    <property type="match status" value="1"/>
</dbReference>
<evidence type="ECO:0000313" key="4">
    <source>
        <dbReference type="EMBL" id="AKL96788.1"/>
    </source>
</evidence>
<dbReference type="AlphaFoldDB" id="A0A0D8IBS1"/>
<keyword evidence="2" id="KW-0813">Transport</keyword>
<dbReference type="Pfam" id="PF02915">
    <property type="entry name" value="Rubrerythrin"/>
    <property type="match status" value="1"/>
</dbReference>
<evidence type="ECO:0000256" key="2">
    <source>
        <dbReference type="ARBA" id="ARBA00022448"/>
    </source>
</evidence>
<dbReference type="InterPro" id="IPR012347">
    <property type="entry name" value="Ferritin-like"/>
</dbReference>
<dbReference type="GO" id="GO:0016692">
    <property type="term" value="F:NADH peroxidase activity"/>
    <property type="evidence" value="ECO:0007669"/>
    <property type="project" value="UniProtKB-EC"/>
</dbReference>
<dbReference type="Pfam" id="PF21349">
    <property type="entry name" value="RUBY_RBDX"/>
    <property type="match status" value="1"/>
</dbReference>
<dbReference type="SUPFAM" id="SSF47240">
    <property type="entry name" value="Ferritin-like"/>
    <property type="match status" value="1"/>
</dbReference>
<dbReference type="EC" id="1.11.1.1" evidence="4"/>
<dbReference type="OrthoDB" id="9799749at2"/>
<sequence>MNEMTATNLKSAFGGESMAHMRYLQWGAAAKKEGFPNVANLFTAVAYAEQVHAASHFRELKNEVGDATVTAGAGFGMTNTSENLQGAIDGENHEVGQMYPAFIAVAELQGEKGSVRSFKFAIEAEKTHAALFTTAKAAVDTGKDFAENAVHVCDVCGYTLTGELESDCPVCKVKTDKFTTFSTEGHNCACC</sequence>
<evidence type="ECO:0000256" key="3">
    <source>
        <dbReference type="ARBA" id="ARBA00022982"/>
    </source>
</evidence>
<dbReference type="SUPFAM" id="SSF57802">
    <property type="entry name" value="Rubredoxin-like"/>
    <property type="match status" value="1"/>
</dbReference>
<dbReference type="InterPro" id="IPR052753">
    <property type="entry name" value="Rbr2/Nigerythrin"/>
</dbReference>
<evidence type="ECO:0000256" key="1">
    <source>
        <dbReference type="ARBA" id="ARBA00001965"/>
    </source>
</evidence>
<dbReference type="InterPro" id="IPR009040">
    <property type="entry name" value="Ferritin-like_diiron"/>
</dbReference>
<comment type="cofactor">
    <cofactor evidence="1">
        <name>Fe(3+)</name>
        <dbReference type="ChEBI" id="CHEBI:29034"/>
    </cofactor>
</comment>
<dbReference type="PANTHER" id="PTHR33746">
    <property type="entry name" value="RUBRERYTHRIN"/>
    <property type="match status" value="1"/>
</dbReference>
<dbReference type="EMBL" id="CP009687">
    <property type="protein sequence ID" value="AKL96788.1"/>
    <property type="molecule type" value="Genomic_DNA"/>
</dbReference>
<dbReference type="PROSITE" id="PS50905">
    <property type="entry name" value="FERRITIN_LIKE"/>
    <property type="match status" value="1"/>
</dbReference>
<keyword evidence="4" id="KW-0575">Peroxidase</keyword>
<gene>
    <name evidence="4" type="primary">rbr2</name>
    <name evidence="4" type="ORF">CACET_c33440</name>
</gene>
<dbReference type="PATRIC" id="fig|84022.5.peg.3535"/>
<accession>A0A0D8IBS1</accession>
<dbReference type="STRING" id="84022.CACET_c33440"/>
<dbReference type="Proteomes" id="UP000035704">
    <property type="component" value="Chromosome"/>
</dbReference>
<proteinExistence type="predicted"/>
<organism evidence="4 5">
    <name type="scientific">Clostridium aceticum</name>
    <dbReference type="NCBI Taxonomy" id="84022"/>
    <lineage>
        <taxon>Bacteria</taxon>
        <taxon>Bacillati</taxon>
        <taxon>Bacillota</taxon>
        <taxon>Clostridia</taxon>
        <taxon>Eubacteriales</taxon>
        <taxon>Clostridiaceae</taxon>
        <taxon>Clostridium</taxon>
    </lineage>
</organism>
<dbReference type="InterPro" id="IPR048574">
    <property type="entry name" value="RUBY_RBDX"/>
</dbReference>
<dbReference type="InterPro" id="IPR009078">
    <property type="entry name" value="Ferritin-like_SF"/>
</dbReference>
<evidence type="ECO:0000313" key="5">
    <source>
        <dbReference type="Proteomes" id="UP000035704"/>
    </source>
</evidence>
<dbReference type="InterPro" id="IPR003251">
    <property type="entry name" value="Rr_diiron-bd_dom"/>
</dbReference>
<dbReference type="GO" id="GO:0046872">
    <property type="term" value="F:metal ion binding"/>
    <property type="evidence" value="ECO:0007669"/>
    <property type="project" value="InterPro"/>
</dbReference>
<keyword evidence="5" id="KW-1185">Reference proteome</keyword>
<protein>
    <submittedName>
        <fullName evidence="4">Rubrerythrin</fullName>
        <ecNumber evidence="4">1.11.1.1</ecNumber>
    </submittedName>
</protein>
<keyword evidence="3" id="KW-0249">Electron transport</keyword>
<dbReference type="CDD" id="cd01041">
    <property type="entry name" value="Rubrerythrin"/>
    <property type="match status" value="1"/>
</dbReference>
<dbReference type="RefSeq" id="WP_044824218.1">
    <property type="nucleotide sequence ID" value="NZ_CP009687.1"/>
</dbReference>
<reference evidence="4 5" key="1">
    <citation type="submission" date="2014-10" db="EMBL/GenBank/DDBJ databases">
        <title>Genome sequence of Clostridium aceticum DSM 1496.</title>
        <authorList>
            <person name="Poehlein A."/>
            <person name="Schiel-Bengelsdorf B."/>
            <person name="Gottschalk G."/>
            <person name="Duerre P."/>
            <person name="Daniel R."/>
        </authorList>
    </citation>
    <scope>NUCLEOTIDE SEQUENCE [LARGE SCALE GENOMIC DNA]</scope>
    <source>
        <strain evidence="4 5">DSM 1496</strain>
    </source>
</reference>